<dbReference type="AlphaFoldDB" id="A0A4Z0L725"/>
<proteinExistence type="predicted"/>
<dbReference type="Proteomes" id="UP000297407">
    <property type="component" value="Unassembled WGS sequence"/>
</dbReference>
<evidence type="ECO:0000256" key="3">
    <source>
        <dbReference type="PROSITE-ProRule" id="PRU00339"/>
    </source>
</evidence>
<evidence type="ECO:0000256" key="2">
    <source>
        <dbReference type="ARBA" id="ARBA00022803"/>
    </source>
</evidence>
<name>A0A4Z0L725_9FLAO</name>
<dbReference type="SUPFAM" id="SSF48452">
    <property type="entry name" value="TPR-like"/>
    <property type="match status" value="1"/>
</dbReference>
<dbReference type="PROSITE" id="PS50005">
    <property type="entry name" value="TPR"/>
    <property type="match status" value="2"/>
</dbReference>
<organism evidence="4 5">
    <name type="scientific">Flavobacterium humi</name>
    <dbReference type="NCBI Taxonomy" id="2562683"/>
    <lineage>
        <taxon>Bacteria</taxon>
        <taxon>Pseudomonadati</taxon>
        <taxon>Bacteroidota</taxon>
        <taxon>Flavobacteriia</taxon>
        <taxon>Flavobacteriales</taxon>
        <taxon>Flavobacteriaceae</taxon>
        <taxon>Flavobacterium</taxon>
    </lineage>
</organism>
<dbReference type="InterPro" id="IPR050498">
    <property type="entry name" value="Ycf3"/>
</dbReference>
<accession>A0A4Z0L725</accession>
<dbReference type="PANTHER" id="PTHR44858">
    <property type="entry name" value="TETRATRICOPEPTIDE REPEAT PROTEIN 6"/>
    <property type="match status" value="1"/>
</dbReference>
<feature type="repeat" description="TPR" evidence="3">
    <location>
        <begin position="6"/>
        <end position="39"/>
    </location>
</feature>
<dbReference type="EMBL" id="SRLH01000008">
    <property type="protein sequence ID" value="TGD56913.1"/>
    <property type="molecule type" value="Genomic_DNA"/>
</dbReference>
<evidence type="ECO:0000313" key="5">
    <source>
        <dbReference type="Proteomes" id="UP000297407"/>
    </source>
</evidence>
<keyword evidence="2 3" id="KW-0802">TPR repeat</keyword>
<protein>
    <submittedName>
        <fullName evidence="4">Tetratricopeptide repeat protein</fullName>
    </submittedName>
</protein>
<dbReference type="Pfam" id="PF13181">
    <property type="entry name" value="TPR_8"/>
    <property type="match status" value="1"/>
</dbReference>
<dbReference type="InterPro" id="IPR019734">
    <property type="entry name" value="TPR_rpt"/>
</dbReference>
<evidence type="ECO:0000256" key="1">
    <source>
        <dbReference type="ARBA" id="ARBA00022737"/>
    </source>
</evidence>
<feature type="repeat" description="TPR" evidence="3">
    <location>
        <begin position="40"/>
        <end position="73"/>
    </location>
</feature>
<dbReference type="RefSeq" id="WP_135527337.1">
    <property type="nucleotide sequence ID" value="NZ_SRLH01000008.1"/>
</dbReference>
<keyword evidence="5" id="KW-1185">Reference proteome</keyword>
<sequence length="149" mass="17135">MDKNNYKAYYNKALIKEQLNDVNGAIIDYSKAIEFEPKHISSYLNRGNLKMNAEKYSEAIKDFNKAITLNPTLLQAIQNRGICKATIGDKTALDDFNRLITLDPSGEAYLNRALFYINNNYKQDYCSDLRKAVSLGFDHAKEFLKQYCK</sequence>
<dbReference type="PROSITE" id="PS50293">
    <property type="entry name" value="TPR_REGION"/>
    <property type="match status" value="1"/>
</dbReference>
<keyword evidence="1" id="KW-0677">Repeat</keyword>
<dbReference type="SMART" id="SM00028">
    <property type="entry name" value="TPR"/>
    <property type="match status" value="3"/>
</dbReference>
<dbReference type="PANTHER" id="PTHR44858:SF1">
    <property type="entry name" value="UDP-N-ACETYLGLUCOSAMINE--PEPTIDE N-ACETYLGLUCOSAMINYLTRANSFERASE SPINDLY-RELATED"/>
    <property type="match status" value="1"/>
</dbReference>
<gene>
    <name evidence="4" type="ORF">E4635_14045</name>
</gene>
<dbReference type="OrthoDB" id="1467539at2"/>
<dbReference type="Pfam" id="PF00515">
    <property type="entry name" value="TPR_1"/>
    <property type="match status" value="1"/>
</dbReference>
<comment type="caution">
    <text evidence="4">The sequence shown here is derived from an EMBL/GenBank/DDBJ whole genome shotgun (WGS) entry which is preliminary data.</text>
</comment>
<dbReference type="InterPro" id="IPR011990">
    <property type="entry name" value="TPR-like_helical_dom_sf"/>
</dbReference>
<dbReference type="Gene3D" id="1.25.40.10">
    <property type="entry name" value="Tetratricopeptide repeat domain"/>
    <property type="match status" value="2"/>
</dbReference>
<reference evidence="4 5" key="1">
    <citation type="submission" date="2019-04" db="EMBL/GenBank/DDBJ databases">
        <title>Flavobacterium sp. strain DS2-A Genome sequencing and assembly.</title>
        <authorList>
            <person name="Kim I."/>
        </authorList>
    </citation>
    <scope>NUCLEOTIDE SEQUENCE [LARGE SCALE GENOMIC DNA]</scope>
    <source>
        <strain evidence="4 5">DS2-A</strain>
    </source>
</reference>
<evidence type="ECO:0000313" key="4">
    <source>
        <dbReference type="EMBL" id="TGD56913.1"/>
    </source>
</evidence>